<comment type="caution">
    <text evidence="1">The sequence shown here is derived from an EMBL/GenBank/DDBJ whole genome shotgun (WGS) entry which is preliminary data.</text>
</comment>
<name>A0ABV6MI92_9PSEU</name>
<sequence length="186" mass="20953">MMVARWSRRQVSGSLRKRCSAELAQLDLKAGAEIQDVIDQVGRQRGRPVRLVPFDLPVAAPEGFLIATSDEDFIVFERRAVPLYQRQIVLHEVAHLLFAHETETVLAEDAIAMMMPSLDPGLVKRVLGREHTNSVAEQEAELLASMMGQRISPWSPDRSWDVVPEDRELVERLVRALGRADHPGTR</sequence>
<gene>
    <name evidence="1" type="ORF">ACFFH7_00880</name>
</gene>
<organism evidence="1 2">
    <name type="scientific">Kutzneria chonburiensis</name>
    <dbReference type="NCBI Taxonomy" id="1483604"/>
    <lineage>
        <taxon>Bacteria</taxon>
        <taxon>Bacillati</taxon>
        <taxon>Actinomycetota</taxon>
        <taxon>Actinomycetes</taxon>
        <taxon>Pseudonocardiales</taxon>
        <taxon>Pseudonocardiaceae</taxon>
        <taxon>Kutzneria</taxon>
    </lineage>
</organism>
<evidence type="ECO:0000313" key="2">
    <source>
        <dbReference type="Proteomes" id="UP001589810"/>
    </source>
</evidence>
<protein>
    <recommendedName>
        <fullName evidence="3">IrrE N-terminal-like domain-containing protein</fullName>
    </recommendedName>
</protein>
<evidence type="ECO:0008006" key="3">
    <source>
        <dbReference type="Google" id="ProtNLM"/>
    </source>
</evidence>
<reference evidence="1 2" key="1">
    <citation type="submission" date="2024-09" db="EMBL/GenBank/DDBJ databases">
        <authorList>
            <person name="Sun Q."/>
            <person name="Mori K."/>
        </authorList>
    </citation>
    <scope>NUCLEOTIDE SEQUENCE [LARGE SCALE GENOMIC DNA]</scope>
    <source>
        <strain evidence="1 2">TBRC 1432</strain>
    </source>
</reference>
<accession>A0ABV6MI92</accession>
<proteinExistence type="predicted"/>
<keyword evidence="2" id="KW-1185">Reference proteome</keyword>
<dbReference type="Proteomes" id="UP001589810">
    <property type="component" value="Unassembled WGS sequence"/>
</dbReference>
<dbReference type="RefSeq" id="WP_273938781.1">
    <property type="nucleotide sequence ID" value="NZ_CP097263.1"/>
</dbReference>
<evidence type="ECO:0000313" key="1">
    <source>
        <dbReference type="EMBL" id="MFC0540009.1"/>
    </source>
</evidence>
<dbReference type="EMBL" id="JBHLUD010000001">
    <property type="protein sequence ID" value="MFC0540009.1"/>
    <property type="molecule type" value="Genomic_DNA"/>
</dbReference>